<keyword evidence="1" id="KW-0732">Signal</keyword>
<evidence type="ECO:0000313" key="2">
    <source>
        <dbReference type="EMBL" id="CAL8098563.1"/>
    </source>
</evidence>
<name>A0ABP1QCT2_9HEXA</name>
<gene>
    <name evidence="2" type="ORF">ODALV1_LOCUS9976</name>
</gene>
<evidence type="ECO:0000256" key="1">
    <source>
        <dbReference type="SAM" id="SignalP"/>
    </source>
</evidence>
<accession>A0ABP1QCT2</accession>
<keyword evidence="3" id="KW-1185">Reference proteome</keyword>
<sequence>MWTTIILLCFLQLQIILINPCSALSSTDDSFVDVELRDITYSEILGPGIKLYNDSCNIIRLHKNKVHYFQVGAYCVQKRYRMLNKAVSKELAMMKHILENTSAKIAWIFSSNPVNENACYYAILNSEGFSVKTTPCTSTSILSHAITVQDIKSEKRCQNPIQP</sequence>
<dbReference type="Proteomes" id="UP001642540">
    <property type="component" value="Unassembled WGS sequence"/>
</dbReference>
<feature type="chain" id="PRO_5047200257" evidence="1">
    <location>
        <begin position="24"/>
        <end position="163"/>
    </location>
</feature>
<dbReference type="EMBL" id="CAXLJM020000030">
    <property type="protein sequence ID" value="CAL8098563.1"/>
    <property type="molecule type" value="Genomic_DNA"/>
</dbReference>
<protein>
    <submittedName>
        <fullName evidence="2">Uncharacterized protein</fullName>
    </submittedName>
</protein>
<evidence type="ECO:0000313" key="3">
    <source>
        <dbReference type="Proteomes" id="UP001642540"/>
    </source>
</evidence>
<proteinExistence type="predicted"/>
<reference evidence="2 3" key="1">
    <citation type="submission" date="2024-08" db="EMBL/GenBank/DDBJ databases">
        <authorList>
            <person name="Cucini C."/>
            <person name="Frati F."/>
        </authorList>
    </citation>
    <scope>NUCLEOTIDE SEQUENCE [LARGE SCALE GENOMIC DNA]</scope>
</reference>
<organism evidence="2 3">
    <name type="scientific">Orchesella dallaii</name>
    <dbReference type="NCBI Taxonomy" id="48710"/>
    <lineage>
        <taxon>Eukaryota</taxon>
        <taxon>Metazoa</taxon>
        <taxon>Ecdysozoa</taxon>
        <taxon>Arthropoda</taxon>
        <taxon>Hexapoda</taxon>
        <taxon>Collembola</taxon>
        <taxon>Entomobryomorpha</taxon>
        <taxon>Entomobryoidea</taxon>
        <taxon>Orchesellidae</taxon>
        <taxon>Orchesellinae</taxon>
        <taxon>Orchesella</taxon>
    </lineage>
</organism>
<feature type="signal peptide" evidence="1">
    <location>
        <begin position="1"/>
        <end position="23"/>
    </location>
</feature>
<comment type="caution">
    <text evidence="2">The sequence shown here is derived from an EMBL/GenBank/DDBJ whole genome shotgun (WGS) entry which is preliminary data.</text>
</comment>